<evidence type="ECO:0000256" key="10">
    <source>
        <dbReference type="ARBA" id="ARBA00023098"/>
    </source>
</evidence>
<keyword evidence="4" id="KW-0444">Lipid biosynthesis</keyword>
<keyword evidence="3" id="KW-1003">Cell membrane</keyword>
<keyword evidence="8" id="KW-0448">Lipopolysaccharide biosynthesis</keyword>
<proteinExistence type="inferred from homology"/>
<dbReference type="InterPro" id="IPR000620">
    <property type="entry name" value="EamA_dom"/>
</dbReference>
<dbReference type="PANTHER" id="PTHR30561">
    <property type="entry name" value="SMR FAMILY PROTON-DEPENDENT DRUG EFFLUX TRANSPORTER SUGE"/>
    <property type="match status" value="1"/>
</dbReference>
<evidence type="ECO:0000256" key="4">
    <source>
        <dbReference type="ARBA" id="ARBA00022516"/>
    </source>
</evidence>
<comment type="subcellular location">
    <subcellularLocation>
        <location evidence="1">Cell membrane</location>
        <topology evidence="1">Multi-pass membrane protein</topology>
    </subcellularLocation>
</comment>
<comment type="caution">
    <text evidence="14">The sequence shown here is derived from an EMBL/GenBank/DDBJ whole genome shotgun (WGS) entry which is preliminary data.</text>
</comment>
<dbReference type="GO" id="GO:0009103">
    <property type="term" value="P:lipopolysaccharide biosynthetic process"/>
    <property type="evidence" value="ECO:0007669"/>
    <property type="project" value="UniProtKB-KW"/>
</dbReference>
<dbReference type="PANTHER" id="PTHR30561:SF9">
    <property type="entry name" value="4-AMINO-4-DEOXY-L-ARABINOSE-PHOSPHOUNDECAPRENOL FLIPPASE SUBUNIT ARNF-RELATED"/>
    <property type="match status" value="1"/>
</dbReference>
<dbReference type="InterPro" id="IPR000390">
    <property type="entry name" value="Small_drug/metabolite_transptr"/>
</dbReference>
<evidence type="ECO:0000256" key="9">
    <source>
        <dbReference type="ARBA" id="ARBA00022989"/>
    </source>
</evidence>
<accession>A0A9D2F3G1</accession>
<evidence type="ECO:0000256" key="1">
    <source>
        <dbReference type="ARBA" id="ARBA00004651"/>
    </source>
</evidence>
<name>A0A9D2F3G1_9FIRM</name>
<dbReference type="Pfam" id="PF00892">
    <property type="entry name" value="EamA"/>
    <property type="match status" value="1"/>
</dbReference>
<sequence length="119" mass="13283">MKQAKWFLILHIFLGIYALSSVCSKLAARQPFLSLPFLLLYGGMLLALVVYAFGWQQVIKHLPLTTAYANKAVTVVWGILLGLLLFDETVTPRQIVGAVIIIVGIVLFVRADHEEEDRS</sequence>
<organism evidence="14 15">
    <name type="scientific">Candidatus Gemmiger excrementavium</name>
    <dbReference type="NCBI Taxonomy" id="2838608"/>
    <lineage>
        <taxon>Bacteria</taxon>
        <taxon>Bacillati</taxon>
        <taxon>Bacillota</taxon>
        <taxon>Clostridia</taxon>
        <taxon>Eubacteriales</taxon>
        <taxon>Gemmiger</taxon>
    </lineage>
</organism>
<evidence type="ECO:0000313" key="15">
    <source>
        <dbReference type="Proteomes" id="UP000824031"/>
    </source>
</evidence>
<dbReference type="GO" id="GO:0022857">
    <property type="term" value="F:transmembrane transporter activity"/>
    <property type="evidence" value="ECO:0007669"/>
    <property type="project" value="InterPro"/>
</dbReference>
<keyword evidence="11 12" id="KW-0472">Membrane</keyword>
<keyword evidence="7 12" id="KW-0812">Transmembrane</keyword>
<keyword evidence="9 12" id="KW-1133">Transmembrane helix</keyword>
<evidence type="ECO:0000256" key="8">
    <source>
        <dbReference type="ARBA" id="ARBA00022985"/>
    </source>
</evidence>
<evidence type="ECO:0000256" key="12">
    <source>
        <dbReference type="SAM" id="Phobius"/>
    </source>
</evidence>
<dbReference type="GO" id="GO:0005886">
    <property type="term" value="C:plasma membrane"/>
    <property type="evidence" value="ECO:0007669"/>
    <property type="project" value="UniProtKB-SubCell"/>
</dbReference>
<dbReference type="AlphaFoldDB" id="A0A9D2F3G1"/>
<evidence type="ECO:0000313" key="14">
    <source>
        <dbReference type="EMBL" id="HIZ48904.1"/>
    </source>
</evidence>
<dbReference type="EMBL" id="DXBO01000134">
    <property type="protein sequence ID" value="HIZ48904.1"/>
    <property type="molecule type" value="Genomic_DNA"/>
</dbReference>
<keyword evidence="5" id="KW-0997">Cell inner membrane</keyword>
<feature type="transmembrane region" description="Helical" evidence="12">
    <location>
        <begin position="37"/>
        <end position="55"/>
    </location>
</feature>
<comment type="similarity">
    <text evidence="2">Belongs to the EamA transporter family.</text>
</comment>
<evidence type="ECO:0000256" key="5">
    <source>
        <dbReference type="ARBA" id="ARBA00022519"/>
    </source>
</evidence>
<evidence type="ECO:0000256" key="6">
    <source>
        <dbReference type="ARBA" id="ARBA00022556"/>
    </source>
</evidence>
<evidence type="ECO:0000259" key="13">
    <source>
        <dbReference type="Pfam" id="PF00892"/>
    </source>
</evidence>
<feature type="domain" description="EamA" evidence="13">
    <location>
        <begin position="8"/>
        <end position="109"/>
    </location>
</feature>
<dbReference type="Gene3D" id="1.10.3730.20">
    <property type="match status" value="1"/>
</dbReference>
<dbReference type="Proteomes" id="UP000824031">
    <property type="component" value="Unassembled WGS sequence"/>
</dbReference>
<dbReference type="SUPFAM" id="SSF103481">
    <property type="entry name" value="Multidrug resistance efflux transporter EmrE"/>
    <property type="match status" value="1"/>
</dbReference>
<evidence type="ECO:0000256" key="3">
    <source>
        <dbReference type="ARBA" id="ARBA00022475"/>
    </source>
</evidence>
<evidence type="ECO:0000256" key="7">
    <source>
        <dbReference type="ARBA" id="ARBA00022692"/>
    </source>
</evidence>
<keyword evidence="10" id="KW-0443">Lipid metabolism</keyword>
<reference evidence="14" key="1">
    <citation type="journal article" date="2021" name="PeerJ">
        <title>Extensive microbial diversity within the chicken gut microbiome revealed by metagenomics and culture.</title>
        <authorList>
            <person name="Gilroy R."/>
            <person name="Ravi A."/>
            <person name="Getino M."/>
            <person name="Pursley I."/>
            <person name="Horton D.L."/>
            <person name="Alikhan N.F."/>
            <person name="Baker D."/>
            <person name="Gharbi K."/>
            <person name="Hall N."/>
            <person name="Watson M."/>
            <person name="Adriaenssens E.M."/>
            <person name="Foster-Nyarko E."/>
            <person name="Jarju S."/>
            <person name="Secka A."/>
            <person name="Antonio M."/>
            <person name="Oren A."/>
            <person name="Chaudhuri R.R."/>
            <person name="La Ragione R."/>
            <person name="Hildebrand F."/>
            <person name="Pallen M.J."/>
        </authorList>
    </citation>
    <scope>NUCLEOTIDE SEQUENCE</scope>
    <source>
        <strain evidence="14">3436</strain>
    </source>
</reference>
<feature type="transmembrane region" description="Helical" evidence="12">
    <location>
        <begin position="67"/>
        <end position="86"/>
    </location>
</feature>
<gene>
    <name evidence="14" type="ORF">H9810_09305</name>
</gene>
<protein>
    <submittedName>
        <fullName evidence="14">EamA family transporter</fullName>
    </submittedName>
</protein>
<evidence type="ECO:0000256" key="2">
    <source>
        <dbReference type="ARBA" id="ARBA00007362"/>
    </source>
</evidence>
<feature type="transmembrane region" description="Helical" evidence="12">
    <location>
        <begin position="92"/>
        <end position="109"/>
    </location>
</feature>
<evidence type="ECO:0000256" key="11">
    <source>
        <dbReference type="ARBA" id="ARBA00023136"/>
    </source>
</evidence>
<reference evidence="14" key="2">
    <citation type="submission" date="2021-04" db="EMBL/GenBank/DDBJ databases">
        <authorList>
            <person name="Gilroy R."/>
        </authorList>
    </citation>
    <scope>NUCLEOTIDE SEQUENCE</scope>
    <source>
        <strain evidence="14">3436</strain>
    </source>
</reference>
<dbReference type="InterPro" id="IPR037185">
    <property type="entry name" value="EmrE-like"/>
</dbReference>
<keyword evidence="6" id="KW-0441">Lipid A biosynthesis</keyword>